<proteinExistence type="predicted"/>
<keyword evidence="1" id="KW-0282">Flagellum</keyword>
<keyword evidence="2" id="KW-1185">Reference proteome</keyword>
<organism evidence="1 2">
    <name type="scientific">Vibrio pectenicida</name>
    <dbReference type="NCBI Taxonomy" id="62763"/>
    <lineage>
        <taxon>Bacteria</taxon>
        <taxon>Pseudomonadati</taxon>
        <taxon>Pseudomonadota</taxon>
        <taxon>Gammaproteobacteria</taxon>
        <taxon>Vibrionales</taxon>
        <taxon>Vibrionaceae</taxon>
        <taxon>Vibrio</taxon>
    </lineage>
</organism>
<reference evidence="1 2" key="1">
    <citation type="submission" date="2018-12" db="EMBL/GenBank/DDBJ databases">
        <title>Genomic taxonomy of the Vibrionaceae family.</title>
        <authorList>
            <person name="Gomez-Gil B."/>
            <person name="Enciso-Ibarra K."/>
        </authorList>
    </citation>
    <scope>NUCLEOTIDE SEQUENCE [LARGE SCALE GENOMIC DNA]</scope>
    <source>
        <strain evidence="1 2">CAIM 594</strain>
    </source>
</reference>
<accession>A0A3R9EL60</accession>
<protein>
    <submittedName>
        <fullName evidence="1">Flagellin</fullName>
    </submittedName>
</protein>
<sequence>MVMSTLEVRPQNVALTTHDRTSISPPRFSHPNSDVNATKVVSHHQAPASFSVSGMLLTQGQQNATSLQIATRSYQVIGVELTKIKQGLTRAMQMGNAQSSSLQQGLSSSKRTIEQAIDTARFDGKKVIDNQLVLKLNQADMRRFSIPGLDIHRLGDKAEQIRLDFPQGHSVMVEFDGQSEGKQVVKMLDRSLIPLGLRASLSQQGTIIFEASEKAYGQMQKQVRVTGQGHRFPAGQSNVMTLQAEPEGVAELSFELGSRAGLKSSIAQVNKLLWQARQGLEQASSIKAELNGKMQALHQSSAVISANQVEDKLKAFDPSSGGFSNVLMSLGAQANVKRHSVVALLRD</sequence>
<dbReference type="AlphaFoldDB" id="A0A3R9EL60"/>
<evidence type="ECO:0000313" key="1">
    <source>
        <dbReference type="EMBL" id="RSD32955.1"/>
    </source>
</evidence>
<keyword evidence="1" id="KW-0966">Cell projection</keyword>
<dbReference type="RefSeq" id="WP_125319474.1">
    <property type="nucleotide sequence ID" value="NZ_AP024889.1"/>
</dbReference>
<name>A0A3R9EL60_9VIBR</name>
<evidence type="ECO:0000313" key="2">
    <source>
        <dbReference type="Proteomes" id="UP000269041"/>
    </source>
</evidence>
<comment type="caution">
    <text evidence="1">The sequence shown here is derived from an EMBL/GenBank/DDBJ whole genome shotgun (WGS) entry which is preliminary data.</text>
</comment>
<dbReference type="OrthoDB" id="5850540at2"/>
<dbReference type="EMBL" id="RSFA01000002">
    <property type="protein sequence ID" value="RSD32955.1"/>
    <property type="molecule type" value="Genomic_DNA"/>
</dbReference>
<gene>
    <name evidence="1" type="ORF">EJA03_01500</name>
</gene>
<keyword evidence="1" id="KW-0969">Cilium</keyword>
<dbReference type="Proteomes" id="UP000269041">
    <property type="component" value="Unassembled WGS sequence"/>
</dbReference>